<keyword evidence="1" id="KW-0067">ATP-binding</keyword>
<evidence type="ECO:0000313" key="1">
    <source>
        <dbReference type="EMBL" id="MBE8612219.1"/>
    </source>
</evidence>
<keyword evidence="1" id="KW-0378">Hydrolase</keyword>
<proteinExistence type="predicted"/>
<sequence length="54" mass="6242">MQRSGDYLLKISYFSGQMNTDVSFFRTGGIKMYAYTRQLHDSAGQQEKTDKQGR</sequence>
<name>A0A2C5TM62_MORMO</name>
<keyword evidence="1" id="KW-0347">Helicase</keyword>
<dbReference type="GO" id="GO:0004386">
    <property type="term" value="F:helicase activity"/>
    <property type="evidence" value="ECO:0007669"/>
    <property type="project" value="UniProtKB-KW"/>
</dbReference>
<dbReference type="RefSeq" id="WP_004236563.1">
    <property type="nucleotide sequence ID" value="NZ_JBEEVL010000007.1"/>
</dbReference>
<organism evidence="1 2">
    <name type="scientific">Morganella morganii</name>
    <name type="common">Proteus morganii</name>
    <dbReference type="NCBI Taxonomy" id="582"/>
    <lineage>
        <taxon>Bacteria</taxon>
        <taxon>Pseudomonadati</taxon>
        <taxon>Pseudomonadota</taxon>
        <taxon>Gammaproteobacteria</taxon>
        <taxon>Enterobacterales</taxon>
        <taxon>Morganellaceae</taxon>
        <taxon>Morganella</taxon>
    </lineage>
</organism>
<keyword evidence="1" id="KW-0547">Nucleotide-binding</keyword>
<dbReference type="Proteomes" id="UP000650477">
    <property type="component" value="Unassembled WGS sequence"/>
</dbReference>
<protein>
    <submittedName>
        <fullName evidence="1">Helicase DnaB</fullName>
    </submittedName>
</protein>
<dbReference type="EMBL" id="PKLF01000005">
    <property type="protein sequence ID" value="MBE8612219.1"/>
    <property type="molecule type" value="Genomic_DNA"/>
</dbReference>
<dbReference type="AlphaFoldDB" id="A0A2C5TM62"/>
<gene>
    <name evidence="1" type="ORF">CYG68_07270</name>
</gene>
<reference evidence="1" key="1">
    <citation type="submission" date="2017-12" db="EMBL/GenBank/DDBJ databases">
        <title>Genome sequencing and analysis.</title>
        <authorList>
            <person name="Huang Y.-T."/>
        </authorList>
    </citation>
    <scope>NUCLEOTIDE SEQUENCE</scope>
    <source>
        <strain evidence="1">VGH116</strain>
    </source>
</reference>
<accession>A0A2C5TM62</accession>
<evidence type="ECO:0000313" key="2">
    <source>
        <dbReference type="Proteomes" id="UP000650477"/>
    </source>
</evidence>
<comment type="caution">
    <text evidence="1">The sequence shown here is derived from an EMBL/GenBank/DDBJ whole genome shotgun (WGS) entry which is preliminary data.</text>
</comment>